<feature type="DNA-binding region" description="H-T-H motif" evidence="4">
    <location>
        <begin position="29"/>
        <end position="48"/>
    </location>
</feature>
<dbReference type="Gene3D" id="1.10.357.10">
    <property type="entry name" value="Tetracycline Repressor, domain 2"/>
    <property type="match status" value="1"/>
</dbReference>
<dbReference type="PRINTS" id="PR00455">
    <property type="entry name" value="HTHTETR"/>
</dbReference>
<gene>
    <name evidence="6" type="ORF">SVIO_084090</name>
</gene>
<keyword evidence="3" id="KW-0804">Transcription</keyword>
<dbReference type="PANTHER" id="PTHR47506:SF1">
    <property type="entry name" value="HTH-TYPE TRANSCRIPTIONAL REGULATOR YJDC"/>
    <property type="match status" value="1"/>
</dbReference>
<organism evidence="6 7">
    <name type="scientific">Streptomyces violaceusniger</name>
    <dbReference type="NCBI Taxonomy" id="68280"/>
    <lineage>
        <taxon>Bacteria</taxon>
        <taxon>Bacillati</taxon>
        <taxon>Actinomycetota</taxon>
        <taxon>Actinomycetes</taxon>
        <taxon>Kitasatosporales</taxon>
        <taxon>Streptomycetaceae</taxon>
        <taxon>Streptomyces</taxon>
        <taxon>Streptomyces violaceusniger group</taxon>
    </lineage>
</organism>
<proteinExistence type="predicted"/>
<dbReference type="InterPro" id="IPR009057">
    <property type="entry name" value="Homeodomain-like_sf"/>
</dbReference>
<protein>
    <submittedName>
        <fullName evidence="6">TetR family transcriptional regulator</fullName>
    </submittedName>
</protein>
<evidence type="ECO:0000313" key="7">
    <source>
        <dbReference type="Proteomes" id="UP000301309"/>
    </source>
</evidence>
<evidence type="ECO:0000256" key="3">
    <source>
        <dbReference type="ARBA" id="ARBA00023163"/>
    </source>
</evidence>
<evidence type="ECO:0000313" key="6">
    <source>
        <dbReference type="EMBL" id="GDY57786.1"/>
    </source>
</evidence>
<dbReference type="Gene3D" id="1.10.10.60">
    <property type="entry name" value="Homeodomain-like"/>
    <property type="match status" value="1"/>
</dbReference>
<dbReference type="InterPro" id="IPR036271">
    <property type="entry name" value="Tet_transcr_reg_TetR-rel_C_sf"/>
</dbReference>
<feature type="domain" description="HTH tetR-type" evidence="5">
    <location>
        <begin position="6"/>
        <end position="66"/>
    </location>
</feature>
<sequence>MSGRKQFDVGTALDQAMRVFWQRGYADASLDVLGSATGLGRGSLYGAFGNKDRLFRQCLDRYAAIYGARYEQALAAHPGDPVRAVEAFFDVILARIADPETPTGCLIAQSATQSPTLQEENGAKVRGLLDLQRRRVREALAGASADPRVLDELATYVVAVNQSLAVLSRAGAPDAELRSVVRLACATVADTLARTAPEAAAPR</sequence>
<dbReference type="GO" id="GO:0003677">
    <property type="term" value="F:DNA binding"/>
    <property type="evidence" value="ECO:0007669"/>
    <property type="project" value="UniProtKB-UniRule"/>
</dbReference>
<dbReference type="InterPro" id="IPR001647">
    <property type="entry name" value="HTH_TetR"/>
</dbReference>
<evidence type="ECO:0000256" key="2">
    <source>
        <dbReference type="ARBA" id="ARBA00023125"/>
    </source>
</evidence>
<dbReference type="Proteomes" id="UP000301309">
    <property type="component" value="Unassembled WGS sequence"/>
</dbReference>
<evidence type="ECO:0000259" key="5">
    <source>
        <dbReference type="PROSITE" id="PS50977"/>
    </source>
</evidence>
<dbReference type="EMBL" id="BJHW01000001">
    <property type="protein sequence ID" value="GDY57786.1"/>
    <property type="molecule type" value="Genomic_DNA"/>
</dbReference>
<keyword evidence="2 4" id="KW-0238">DNA-binding</keyword>
<reference evidence="6 7" key="1">
    <citation type="journal article" date="2020" name="Int. J. Syst. Evol. Microbiol.">
        <title>Reclassification of Streptomyces castelarensis and Streptomyces sporoclivatus as later heterotypic synonyms of Streptomyces antimycoticus.</title>
        <authorList>
            <person name="Komaki H."/>
            <person name="Tamura T."/>
        </authorList>
    </citation>
    <scope>NUCLEOTIDE SEQUENCE [LARGE SCALE GENOMIC DNA]</scope>
    <source>
        <strain evidence="6 7">NBRC 13459</strain>
    </source>
</reference>
<dbReference type="SUPFAM" id="SSF48498">
    <property type="entry name" value="Tetracyclin repressor-like, C-terminal domain"/>
    <property type="match status" value="1"/>
</dbReference>
<evidence type="ECO:0000256" key="4">
    <source>
        <dbReference type="PROSITE-ProRule" id="PRU00335"/>
    </source>
</evidence>
<dbReference type="RefSeq" id="WP_137980188.1">
    <property type="nucleotide sequence ID" value="NZ_BAAASO010000007.1"/>
</dbReference>
<keyword evidence="1" id="KW-0805">Transcription regulation</keyword>
<dbReference type="Pfam" id="PF00440">
    <property type="entry name" value="TetR_N"/>
    <property type="match status" value="1"/>
</dbReference>
<keyword evidence="7" id="KW-1185">Reference proteome</keyword>
<evidence type="ECO:0000256" key="1">
    <source>
        <dbReference type="ARBA" id="ARBA00023015"/>
    </source>
</evidence>
<dbReference type="PROSITE" id="PS01081">
    <property type="entry name" value="HTH_TETR_1"/>
    <property type="match status" value="1"/>
</dbReference>
<name>A0A4D4LEX5_STRVO</name>
<dbReference type="SUPFAM" id="SSF46689">
    <property type="entry name" value="Homeodomain-like"/>
    <property type="match status" value="1"/>
</dbReference>
<dbReference type="AlphaFoldDB" id="A0A4D4LEX5"/>
<dbReference type="PROSITE" id="PS50977">
    <property type="entry name" value="HTH_TETR_2"/>
    <property type="match status" value="1"/>
</dbReference>
<dbReference type="InterPro" id="IPR023772">
    <property type="entry name" value="DNA-bd_HTH_TetR-type_CS"/>
</dbReference>
<comment type="caution">
    <text evidence="6">The sequence shown here is derived from an EMBL/GenBank/DDBJ whole genome shotgun (WGS) entry which is preliminary data.</text>
</comment>
<accession>A0A4D4LEX5</accession>
<dbReference type="PANTHER" id="PTHR47506">
    <property type="entry name" value="TRANSCRIPTIONAL REGULATORY PROTEIN"/>
    <property type="match status" value="1"/>
</dbReference>
<dbReference type="OrthoDB" id="9805134at2"/>